<keyword evidence="1" id="KW-0007">Acetylation</keyword>
<dbReference type="AlphaFoldDB" id="A0A8C3NP61"/>
<dbReference type="InterPro" id="IPR023198">
    <property type="entry name" value="PGP-like_dom2"/>
</dbReference>
<dbReference type="InterPro" id="IPR041726">
    <property type="entry name" value="ACAD10_11_N"/>
</dbReference>
<dbReference type="Pfam" id="PF00702">
    <property type="entry name" value="Hydrolase"/>
    <property type="match status" value="1"/>
</dbReference>
<sequence length="667" mass="73873">MYLRSAARAQSLLCAGIRRLLLTQQQSRGFSYKAVIFEESGVLLPAPHRTATDWEARSCIPAGTIQQAALSGGENSLSLQYSRGELTAVEFLQELGQQCFDIANVRVPVHSFLWDLIRSETIKQLPIMAEAAQCIRAEGLKTALLSHSLCLGDGERFLSLDQQHFDVVVESHQEGMPRPNPGIYKLCLERLGVQPQESILLDSSSQNLKAAAQLGMKTVKVDDPEAALKELETHLGFPLQGFVPYTCSVRPGMEIPKDRLQKYLEDVLGAHTTAPVELRQFVHGDSTRSYLVKFGGRLLVLKKEEEPWGGTSKVQVRFGGVVAGLNSSPLVPVLFPSVLGSPFYLLEHCAGHIHRAVSLPAVPPRRRRAWYKAVANVLARIHSLDLRAAKLQDLGEHGNYIQQQVETWTKQYRAVETHLIPAMERLLQWLPLHFPESQKTTVVHGDFRMDRLVFHPDRPEVLAVLGWKFATLGDPMCDLANNSLTVASSHLPGLRKCDLGHLGIPTAEEYSQMYCGLVGAERPENWNFYLAFAFFRLAVVLQGRHRGSLAGRPAPGDSSPKDAEFVAELAWDFAIKEGFRVFESLPPTKLLARHSSPGAGRGPFLSRSYSTWARPGAAPVPTVPLVTPPSSLLALCCKMENISIQWSFPSPRGTPRPLPELQVRHLC</sequence>
<dbReference type="PANTHER" id="PTHR47829">
    <property type="entry name" value="HYDROLASE, PUTATIVE (AFU_ORTHOLOGUE AFUA_1G12880)-RELATED"/>
    <property type="match status" value="1"/>
</dbReference>
<dbReference type="InterPro" id="IPR011945">
    <property type="entry name" value="HAD-SF_ppase_IA/epoxid_hydro_N"/>
</dbReference>
<dbReference type="InterPro" id="IPR011009">
    <property type="entry name" value="Kinase-like_dom_sf"/>
</dbReference>
<proteinExistence type="predicted"/>
<accession>A0A8C3NP61</accession>
<reference evidence="3" key="1">
    <citation type="submission" date="2025-08" db="UniProtKB">
        <authorList>
            <consortium name="Ensembl"/>
        </authorList>
    </citation>
    <scope>IDENTIFICATION</scope>
</reference>
<evidence type="ECO:0000259" key="2">
    <source>
        <dbReference type="Pfam" id="PF01636"/>
    </source>
</evidence>
<dbReference type="Gene3D" id="1.10.150.240">
    <property type="entry name" value="Putative phosphatase, domain 2"/>
    <property type="match status" value="1"/>
</dbReference>
<dbReference type="SUPFAM" id="SSF56784">
    <property type="entry name" value="HAD-like"/>
    <property type="match status" value="1"/>
</dbReference>
<dbReference type="Gene3D" id="3.90.1200.10">
    <property type="match status" value="1"/>
</dbReference>
<dbReference type="NCBIfam" id="TIGR02247">
    <property type="entry name" value="HAD-1A3-hyp"/>
    <property type="match status" value="1"/>
</dbReference>
<dbReference type="Ensembl" id="ENSCRFT00000000835.1">
    <property type="protein sequence ID" value="ENSCRFP00000000789.1"/>
    <property type="gene ID" value="ENSCRFG00000000685.1"/>
</dbReference>
<dbReference type="Proteomes" id="UP000694396">
    <property type="component" value="Unplaced"/>
</dbReference>
<evidence type="ECO:0000313" key="4">
    <source>
        <dbReference type="Proteomes" id="UP000694396"/>
    </source>
</evidence>
<keyword evidence="4" id="KW-1185">Reference proteome</keyword>
<dbReference type="Gene3D" id="3.40.50.1000">
    <property type="entry name" value="HAD superfamily/HAD-like"/>
    <property type="match status" value="1"/>
</dbReference>
<dbReference type="InterPro" id="IPR052898">
    <property type="entry name" value="ACAD10-like"/>
</dbReference>
<evidence type="ECO:0000313" key="3">
    <source>
        <dbReference type="Ensembl" id="ENSCRFP00000000789.1"/>
    </source>
</evidence>
<dbReference type="InterPro" id="IPR036412">
    <property type="entry name" value="HAD-like_sf"/>
</dbReference>
<dbReference type="CDD" id="cd05154">
    <property type="entry name" value="ACAD10_11_N-like"/>
    <property type="match status" value="1"/>
</dbReference>
<dbReference type="Pfam" id="PF01636">
    <property type="entry name" value="APH"/>
    <property type="match status" value="1"/>
</dbReference>
<organism evidence="3 4">
    <name type="scientific">Cyanoderma ruficeps</name>
    <name type="common">rufous-capped babbler</name>
    <dbReference type="NCBI Taxonomy" id="181631"/>
    <lineage>
        <taxon>Eukaryota</taxon>
        <taxon>Metazoa</taxon>
        <taxon>Chordata</taxon>
        <taxon>Craniata</taxon>
        <taxon>Vertebrata</taxon>
        <taxon>Euteleostomi</taxon>
        <taxon>Archelosauria</taxon>
        <taxon>Archosauria</taxon>
        <taxon>Dinosauria</taxon>
        <taxon>Saurischia</taxon>
        <taxon>Theropoda</taxon>
        <taxon>Coelurosauria</taxon>
        <taxon>Aves</taxon>
        <taxon>Neognathae</taxon>
        <taxon>Neoaves</taxon>
        <taxon>Telluraves</taxon>
        <taxon>Australaves</taxon>
        <taxon>Passeriformes</taxon>
        <taxon>Sylvioidea</taxon>
        <taxon>Timaliidae</taxon>
        <taxon>Cyanoderma</taxon>
    </lineage>
</organism>
<dbReference type="CDD" id="cd02603">
    <property type="entry name" value="HAD_sEH-N_like"/>
    <property type="match status" value="1"/>
</dbReference>
<dbReference type="NCBIfam" id="TIGR01509">
    <property type="entry name" value="HAD-SF-IA-v3"/>
    <property type="match status" value="1"/>
</dbReference>
<dbReference type="InterPro" id="IPR006439">
    <property type="entry name" value="HAD-SF_hydro_IA"/>
</dbReference>
<name>A0A8C3NP61_9PASS</name>
<dbReference type="PANTHER" id="PTHR47829:SF3">
    <property type="entry name" value="AMINOGLYCOSIDE PHOSPHOTRANSFERASE DOMAIN-CONTAINING PROTEIN"/>
    <property type="match status" value="1"/>
</dbReference>
<dbReference type="Gene3D" id="3.30.200.20">
    <property type="entry name" value="Phosphorylase Kinase, domain 1"/>
    <property type="match status" value="1"/>
</dbReference>
<protein>
    <recommendedName>
        <fullName evidence="2">Aminoglycoside phosphotransferase domain-containing protein</fullName>
    </recommendedName>
</protein>
<feature type="domain" description="Aminoglycoside phosphotransferase" evidence="2">
    <location>
        <begin position="278"/>
        <end position="480"/>
    </location>
</feature>
<reference evidence="3" key="2">
    <citation type="submission" date="2025-09" db="UniProtKB">
        <authorList>
            <consortium name="Ensembl"/>
        </authorList>
    </citation>
    <scope>IDENTIFICATION</scope>
</reference>
<dbReference type="PRINTS" id="PR00413">
    <property type="entry name" value="HADHALOGNASE"/>
</dbReference>
<dbReference type="InterPro" id="IPR002575">
    <property type="entry name" value="Aminoglycoside_PTrfase"/>
</dbReference>
<evidence type="ECO:0000256" key="1">
    <source>
        <dbReference type="ARBA" id="ARBA00022990"/>
    </source>
</evidence>
<dbReference type="InterPro" id="IPR023214">
    <property type="entry name" value="HAD_sf"/>
</dbReference>
<dbReference type="SUPFAM" id="SSF56112">
    <property type="entry name" value="Protein kinase-like (PK-like)"/>
    <property type="match status" value="1"/>
</dbReference>